<evidence type="ECO:0000256" key="5">
    <source>
        <dbReference type="ARBA" id="ARBA00023316"/>
    </source>
</evidence>
<feature type="active site" description="Nucleophile" evidence="6">
    <location>
        <position position="416"/>
    </location>
</feature>
<dbReference type="GO" id="GO:0005576">
    <property type="term" value="C:extracellular region"/>
    <property type="evidence" value="ECO:0007669"/>
    <property type="project" value="TreeGrafter"/>
</dbReference>
<evidence type="ECO:0000313" key="9">
    <source>
        <dbReference type="Proteomes" id="UP000229554"/>
    </source>
</evidence>
<dbReference type="GO" id="GO:0018104">
    <property type="term" value="P:peptidoglycan-protein cross-linking"/>
    <property type="evidence" value="ECO:0007669"/>
    <property type="project" value="TreeGrafter"/>
</dbReference>
<evidence type="ECO:0000256" key="2">
    <source>
        <dbReference type="ARBA" id="ARBA00022679"/>
    </source>
</evidence>
<keyword evidence="2" id="KW-0808">Transferase</keyword>
<dbReference type="AlphaFoldDB" id="A0A2M8KSK7"/>
<dbReference type="SUPFAM" id="SSF141523">
    <property type="entry name" value="L,D-transpeptidase catalytic domain-like"/>
    <property type="match status" value="1"/>
</dbReference>
<evidence type="ECO:0000256" key="6">
    <source>
        <dbReference type="PROSITE-ProRule" id="PRU01373"/>
    </source>
</evidence>
<evidence type="ECO:0000313" key="8">
    <source>
        <dbReference type="EMBL" id="PJE62880.1"/>
    </source>
</evidence>
<organism evidence="8 9">
    <name type="scientific">Candidatus Roizmanbacteria bacterium CG10_big_fil_rev_8_21_14_0_10_39_6</name>
    <dbReference type="NCBI Taxonomy" id="1974853"/>
    <lineage>
        <taxon>Bacteria</taxon>
        <taxon>Candidatus Roizmaniibacteriota</taxon>
    </lineage>
</organism>
<name>A0A2M8KSK7_9BACT</name>
<dbReference type="GO" id="GO:0071555">
    <property type="term" value="P:cell wall organization"/>
    <property type="evidence" value="ECO:0007669"/>
    <property type="project" value="UniProtKB-UniRule"/>
</dbReference>
<evidence type="ECO:0000256" key="3">
    <source>
        <dbReference type="ARBA" id="ARBA00022960"/>
    </source>
</evidence>
<dbReference type="PANTHER" id="PTHR30582">
    <property type="entry name" value="L,D-TRANSPEPTIDASE"/>
    <property type="match status" value="1"/>
</dbReference>
<dbReference type="PANTHER" id="PTHR30582:SF2">
    <property type="entry name" value="L,D-TRANSPEPTIDASE YCIB-RELATED"/>
    <property type="match status" value="1"/>
</dbReference>
<dbReference type="GO" id="GO:0016740">
    <property type="term" value="F:transferase activity"/>
    <property type="evidence" value="ECO:0007669"/>
    <property type="project" value="UniProtKB-KW"/>
</dbReference>
<comment type="caution">
    <text evidence="8">The sequence shown here is derived from an EMBL/GenBank/DDBJ whole genome shotgun (WGS) entry which is preliminary data.</text>
</comment>
<dbReference type="Gene3D" id="2.40.440.10">
    <property type="entry name" value="L,D-transpeptidase catalytic domain-like"/>
    <property type="match status" value="1"/>
</dbReference>
<dbReference type="InterPro" id="IPR038063">
    <property type="entry name" value="Transpep_catalytic_dom"/>
</dbReference>
<comment type="pathway">
    <text evidence="1 6">Cell wall biogenesis; peptidoglycan biosynthesis.</text>
</comment>
<dbReference type="GO" id="GO:0008360">
    <property type="term" value="P:regulation of cell shape"/>
    <property type="evidence" value="ECO:0007669"/>
    <property type="project" value="UniProtKB-UniRule"/>
</dbReference>
<accession>A0A2M8KSK7</accession>
<evidence type="ECO:0000259" key="7">
    <source>
        <dbReference type="PROSITE" id="PS52029"/>
    </source>
</evidence>
<dbReference type="CDD" id="cd16913">
    <property type="entry name" value="YkuD_like"/>
    <property type="match status" value="1"/>
</dbReference>
<keyword evidence="4 6" id="KW-0573">Peptidoglycan synthesis</keyword>
<reference evidence="9" key="1">
    <citation type="submission" date="2017-09" db="EMBL/GenBank/DDBJ databases">
        <title>Depth-based differentiation of microbial function through sediment-hosted aquifers and enrichment of novel symbionts in the deep terrestrial subsurface.</title>
        <authorList>
            <person name="Probst A.J."/>
            <person name="Ladd B."/>
            <person name="Jarett J.K."/>
            <person name="Geller-Mcgrath D.E."/>
            <person name="Sieber C.M.K."/>
            <person name="Emerson J.B."/>
            <person name="Anantharaman K."/>
            <person name="Thomas B.C."/>
            <person name="Malmstrom R."/>
            <person name="Stieglmeier M."/>
            <person name="Klingl A."/>
            <person name="Woyke T."/>
            <person name="Ryan C.M."/>
            <person name="Banfield J.F."/>
        </authorList>
    </citation>
    <scope>NUCLEOTIDE SEQUENCE [LARGE SCALE GENOMIC DNA]</scope>
</reference>
<protein>
    <recommendedName>
        <fullName evidence="7">L,D-TPase catalytic domain-containing protein</fullName>
    </recommendedName>
</protein>
<dbReference type="PROSITE" id="PS52029">
    <property type="entry name" value="LD_TPASE"/>
    <property type="match status" value="1"/>
</dbReference>
<evidence type="ECO:0000256" key="4">
    <source>
        <dbReference type="ARBA" id="ARBA00022984"/>
    </source>
</evidence>
<gene>
    <name evidence="8" type="ORF">COU88_02585</name>
</gene>
<keyword evidence="3 6" id="KW-0133">Cell shape</keyword>
<dbReference type="EMBL" id="PFED01000111">
    <property type="protein sequence ID" value="PJE62880.1"/>
    <property type="molecule type" value="Genomic_DNA"/>
</dbReference>
<keyword evidence="5 6" id="KW-0961">Cell wall biogenesis/degradation</keyword>
<proteinExistence type="predicted"/>
<dbReference type="Proteomes" id="UP000229554">
    <property type="component" value="Unassembled WGS sequence"/>
</dbReference>
<evidence type="ECO:0000256" key="1">
    <source>
        <dbReference type="ARBA" id="ARBA00004752"/>
    </source>
</evidence>
<dbReference type="GO" id="GO:0071972">
    <property type="term" value="F:peptidoglycan L,D-transpeptidase activity"/>
    <property type="evidence" value="ECO:0007669"/>
    <property type="project" value="TreeGrafter"/>
</dbReference>
<sequence length="441" mass="49847">MRRIIVLALCLLILFGTIEYVCRGHVPANTYLGSHTISFFSRSEVLRLLAQDVDGSFQFKVRSRVYRYQYKESGVYVDVNKTLNAVFSHNTQGLFPVTRFFIGSFFSQRMVVPTVSFSDLFYAKFAQTVFDISTQNNDVRVNDQTKKLLFTDNTQKYRVDPKLLKQQIIGSVGTNVVLEPVTARISDTTENSRVLSYNERIAAITAKPVGIVLDGEKRAFAELTQGELLSIVTISYDQKHDNLDMGVDKNKLSDIVQSKEKSLNKGGDFTLDSEFMGTQLVTLVAARFNGYTHDFVIGRLLKKPNTDGTYAQKYIEIDISQQRMYLWENGSVSVAHSVSTGLYYPTPPGKYTILNKAPNAYSDIYHVWMPYWMAFYLDPKVNAYLGIHELPYWIDVTGTQIRRPSNFIGSPHTGGCVSLDVGEAQEVYSWAQVGTVVLVYE</sequence>
<dbReference type="InterPro" id="IPR005490">
    <property type="entry name" value="LD_TPept_cat_dom"/>
</dbReference>
<feature type="domain" description="L,D-TPase catalytic" evidence="7">
    <location>
        <begin position="313"/>
        <end position="440"/>
    </location>
</feature>
<dbReference type="Pfam" id="PF03734">
    <property type="entry name" value="YkuD"/>
    <property type="match status" value="1"/>
</dbReference>
<dbReference type="InterPro" id="IPR050979">
    <property type="entry name" value="LD-transpeptidase"/>
</dbReference>
<feature type="active site" description="Proton donor/acceptor" evidence="6">
    <location>
        <position position="388"/>
    </location>
</feature>
<dbReference type="UniPathway" id="UPA00219"/>